<reference evidence="2 3" key="1">
    <citation type="journal article" date="2019" name="Nat. Microbiol.">
        <title>Mediterranean grassland soil C-N compound turnover is dependent on rainfall and depth, and is mediated by genomically divergent microorganisms.</title>
        <authorList>
            <person name="Diamond S."/>
            <person name="Andeer P.F."/>
            <person name="Li Z."/>
            <person name="Crits-Christoph A."/>
            <person name="Burstein D."/>
            <person name="Anantharaman K."/>
            <person name="Lane K.R."/>
            <person name="Thomas B.C."/>
            <person name="Pan C."/>
            <person name="Northen T.R."/>
            <person name="Banfield J.F."/>
        </authorList>
    </citation>
    <scope>NUCLEOTIDE SEQUENCE [LARGE SCALE GENOMIC DNA]</scope>
    <source>
        <strain evidence="2">WS_4</strain>
    </source>
</reference>
<dbReference type="Pfam" id="PF18982">
    <property type="entry name" value="JetA"/>
    <property type="match status" value="1"/>
</dbReference>
<evidence type="ECO:0000313" key="2">
    <source>
        <dbReference type="EMBL" id="TMQ52398.1"/>
    </source>
</evidence>
<accession>A0A538SLZ7</accession>
<dbReference type="Proteomes" id="UP000319829">
    <property type="component" value="Unassembled WGS sequence"/>
</dbReference>
<comment type="caution">
    <text evidence="2">The sequence shown here is derived from an EMBL/GenBank/DDBJ whole genome shotgun (WGS) entry which is preliminary data.</text>
</comment>
<evidence type="ECO:0000313" key="3">
    <source>
        <dbReference type="Proteomes" id="UP000319829"/>
    </source>
</evidence>
<organism evidence="2 3">
    <name type="scientific">Eiseniibacteriota bacterium</name>
    <dbReference type="NCBI Taxonomy" id="2212470"/>
    <lineage>
        <taxon>Bacteria</taxon>
        <taxon>Candidatus Eiseniibacteriota</taxon>
    </lineage>
</organism>
<feature type="region of interest" description="Disordered" evidence="1">
    <location>
        <begin position="446"/>
        <end position="473"/>
    </location>
</feature>
<gene>
    <name evidence="2" type="ORF">E6K74_12355</name>
</gene>
<dbReference type="EMBL" id="VBOU01000102">
    <property type="protein sequence ID" value="TMQ52398.1"/>
    <property type="molecule type" value="Genomic_DNA"/>
</dbReference>
<proteinExistence type="predicted"/>
<dbReference type="InterPro" id="IPR043773">
    <property type="entry name" value="JetA"/>
</dbReference>
<protein>
    <submittedName>
        <fullName evidence="2">Uncharacterized protein</fullName>
    </submittedName>
</protein>
<evidence type="ECO:0000256" key="1">
    <source>
        <dbReference type="SAM" id="MobiDB-lite"/>
    </source>
</evidence>
<feature type="region of interest" description="Disordered" evidence="1">
    <location>
        <begin position="358"/>
        <end position="377"/>
    </location>
</feature>
<sequence>MTVPALFSRVPGPLFSPLAGGHAALYWSLLATFYHYEFEREPFYLVRGVVLDTAEDLLRGSPSWSERREELLTIEASGETEAEPAGDEAALLRATARRLVARLEVAGWFHFEYRSAIGEVLSFYPYAARILEALVRVARDEQPMFQGYAHSIASLLRPDVFAARPGVSLSEARRNTLDMVRELKILERNIYASTQRLLDAVATAAGVLAEGLEHYRHAVMANYHRLKTVDNLYKWRGEILHRLDAIEADPRALEAAARWYGEQFGLDATGAADAVAADLRLLRAQFETLPRLVDDIDTRNARFSGVALRKLMYLLRQDTRTEGQLQRIVDALARDRAPELVFDVYKCELLAEGFLHTPPRRRPRAAPQPLARRAADSRDLRREIAPRLRRPFARSRVEAFVEGLLGGREAAPLSAAAPESDSDYVRLIYTVAYGLDARSPYRFDIETDASDDGQDHYGPYGFPRGALTRRPKR</sequence>
<name>A0A538SLZ7_UNCEI</name>
<dbReference type="AlphaFoldDB" id="A0A538SLZ7"/>